<dbReference type="InterPro" id="IPR001841">
    <property type="entry name" value="Znf_RING"/>
</dbReference>
<dbReference type="Proteomes" id="UP001194746">
    <property type="component" value="Unassembled WGS sequence"/>
</dbReference>
<reference evidence="9" key="1">
    <citation type="journal article" date="2019" name="Beilstein J. Org. Chem.">
        <title>Nanangenines: drimane sesquiterpenoids as the dominant metabolite cohort of a novel Australian fungus, Aspergillus nanangensis.</title>
        <authorList>
            <person name="Lacey H.J."/>
            <person name="Gilchrist C.L.M."/>
            <person name="Crombie A."/>
            <person name="Kalaitzis J.A."/>
            <person name="Vuong D."/>
            <person name="Rutledge P.J."/>
            <person name="Turner P."/>
            <person name="Pitt J.I."/>
            <person name="Lacey E."/>
            <person name="Chooi Y.H."/>
            <person name="Piggott A.M."/>
        </authorList>
    </citation>
    <scope>NUCLEOTIDE SEQUENCE</scope>
    <source>
        <strain evidence="9">MST-FP2251</strain>
    </source>
</reference>
<proteinExistence type="predicted"/>
<feature type="compositionally biased region" description="Polar residues" evidence="5">
    <location>
        <begin position="37"/>
        <end position="48"/>
    </location>
</feature>
<dbReference type="Gene3D" id="2.20.28.10">
    <property type="match status" value="1"/>
</dbReference>
<feature type="region of interest" description="Disordered" evidence="5">
    <location>
        <begin position="646"/>
        <end position="676"/>
    </location>
</feature>
<dbReference type="PROSITE" id="PS51266">
    <property type="entry name" value="ZF_CHY"/>
    <property type="match status" value="1"/>
</dbReference>
<comment type="caution">
    <text evidence="9">The sequence shown here is derived from an EMBL/GenBank/DDBJ whole genome shotgun (WGS) entry which is preliminary data.</text>
</comment>
<dbReference type="PANTHER" id="PTHR21319">
    <property type="entry name" value="RING FINGER AND CHY ZINC FINGER DOMAIN-CONTAINING PROTEIN 1"/>
    <property type="match status" value="1"/>
</dbReference>
<organism evidence="9 10">
    <name type="scientific">Aspergillus nanangensis</name>
    <dbReference type="NCBI Taxonomy" id="2582783"/>
    <lineage>
        <taxon>Eukaryota</taxon>
        <taxon>Fungi</taxon>
        <taxon>Dikarya</taxon>
        <taxon>Ascomycota</taxon>
        <taxon>Pezizomycotina</taxon>
        <taxon>Eurotiomycetes</taxon>
        <taxon>Eurotiomycetidae</taxon>
        <taxon>Eurotiales</taxon>
        <taxon>Aspergillaceae</taxon>
        <taxon>Aspergillus</taxon>
        <taxon>Aspergillus subgen. Circumdati</taxon>
    </lineage>
</organism>
<dbReference type="GO" id="GO:0016567">
    <property type="term" value="P:protein ubiquitination"/>
    <property type="evidence" value="ECO:0007669"/>
    <property type="project" value="TreeGrafter"/>
</dbReference>
<feature type="domain" description="CTCHY-type" evidence="8">
    <location>
        <begin position="384"/>
        <end position="450"/>
    </location>
</feature>
<keyword evidence="2 4" id="KW-0863">Zinc-finger</keyword>
<feature type="domain" description="RING-type" evidence="6">
    <location>
        <begin position="451"/>
        <end position="493"/>
    </location>
</feature>
<keyword evidence="1" id="KW-0479">Metal-binding</keyword>
<evidence type="ECO:0000259" key="7">
    <source>
        <dbReference type="PROSITE" id="PS51266"/>
    </source>
</evidence>
<dbReference type="SUPFAM" id="SSF161219">
    <property type="entry name" value="CHY zinc finger-like"/>
    <property type="match status" value="1"/>
</dbReference>
<accession>A0AAD4CJM7</accession>
<evidence type="ECO:0000313" key="9">
    <source>
        <dbReference type="EMBL" id="KAF9887438.1"/>
    </source>
</evidence>
<dbReference type="Gene3D" id="3.30.40.10">
    <property type="entry name" value="Zinc/RING finger domain, C3HC4 (zinc finger)"/>
    <property type="match status" value="1"/>
</dbReference>
<dbReference type="PANTHER" id="PTHR21319:SF0">
    <property type="entry name" value="AND RING FINGER DOMAIN PROTEIN, PUTATIVE (AFU_ORTHOLOGUE AFUA_1G08900)-RELATED"/>
    <property type="match status" value="1"/>
</dbReference>
<dbReference type="GO" id="GO:0061630">
    <property type="term" value="F:ubiquitin protein ligase activity"/>
    <property type="evidence" value="ECO:0007669"/>
    <property type="project" value="TreeGrafter"/>
</dbReference>
<feature type="region of interest" description="Disordered" evidence="5">
    <location>
        <begin position="697"/>
        <end position="741"/>
    </location>
</feature>
<sequence length="741" mass="82172">MSGLISSLLIEPVVRQARRLSQQTDHPPPPAADTQPEHTTTNQTQITSKGGRVHNGHTNVMMSDLESDNQYGAGLHTEGAESNNDPSSSPTPPPIDENRQPDSTGGPPRSPPDQIDGTWNNVSLQTIDGRLDSISGHRASPASSGRDAPDSMSTATTYHTSLNVGDIERLSDNTLDVDGPGAHFWLPEDDGMGILRKRIHAIRDLQSTNMDKARLIHELMTENYNASRAYFISNIATSNSFTPSSPRSLESAENSTSRWSAQSFDQSSITPESVNTMIQFDTQYNLTAEDLKPTFAPKTEPDPPPCDEDLDTEEVEEIQLGCQHYKRNVKLQCHACKKWYTCRFCHDEVEDHNLDRPRTENMLCMFCGHPQPAAQACRQCGEQAAQYYCNTCKLWDNDSHKSIYHCADCGICRIGQGLGKDFFHCKTCSVCLPMSIENTHRCIERSTQCNCPICGEYMFTSPETVVFMRCGHSIHQKCLSEHSNSSHRCPICNKTITNMETIFRNLDRAIQSQPMPSEFTDTKALVYCNDCGVKSVVKYHWLGLKCDMCESYNTAQLRLLHSGTPDIVGQEDGSRDVSLSRMRSSSHSLDDMASALTALRVNTSALPDSNSELQASAPASTEAHPQSTSYNLTHGRAVSPVISNYFGIPPDRGSERRKSVSFFGGRTPTDNENEGEGELRFWGTKFKYRYGFLSREAESADGTSGSDEDVGDGSSEGCDSEDEEYEEDDDDDERIDIIGHR</sequence>
<evidence type="ECO:0000313" key="10">
    <source>
        <dbReference type="Proteomes" id="UP001194746"/>
    </source>
</evidence>
<feature type="compositionally biased region" description="Acidic residues" evidence="5">
    <location>
        <begin position="718"/>
        <end position="734"/>
    </location>
</feature>
<evidence type="ECO:0000256" key="4">
    <source>
        <dbReference type="PROSITE-ProRule" id="PRU00601"/>
    </source>
</evidence>
<feature type="region of interest" description="Disordered" evidence="5">
    <location>
        <begin position="607"/>
        <end position="632"/>
    </location>
</feature>
<gene>
    <name evidence="9" type="ORF">FE257_010155</name>
</gene>
<evidence type="ECO:0000259" key="6">
    <source>
        <dbReference type="PROSITE" id="PS50089"/>
    </source>
</evidence>
<dbReference type="GO" id="GO:0006511">
    <property type="term" value="P:ubiquitin-dependent protein catabolic process"/>
    <property type="evidence" value="ECO:0007669"/>
    <property type="project" value="TreeGrafter"/>
</dbReference>
<dbReference type="InterPro" id="IPR037274">
    <property type="entry name" value="Znf_CHY_sf"/>
</dbReference>
<dbReference type="SMART" id="SM00184">
    <property type="entry name" value="RING"/>
    <property type="match status" value="1"/>
</dbReference>
<feature type="region of interest" description="Disordered" evidence="5">
    <location>
        <begin position="19"/>
        <end position="120"/>
    </location>
</feature>
<dbReference type="Pfam" id="PF13639">
    <property type="entry name" value="zf-RING_2"/>
    <property type="match status" value="1"/>
</dbReference>
<dbReference type="InterPro" id="IPR013083">
    <property type="entry name" value="Znf_RING/FYVE/PHD"/>
</dbReference>
<feature type="domain" description="CHY-type" evidence="7">
    <location>
        <begin position="315"/>
        <end position="382"/>
    </location>
</feature>
<protein>
    <recommendedName>
        <fullName evidence="11">CHY and RING finger domain protein</fullName>
    </recommendedName>
</protein>
<dbReference type="EMBL" id="VCAU01000061">
    <property type="protein sequence ID" value="KAF9887438.1"/>
    <property type="molecule type" value="Genomic_DNA"/>
</dbReference>
<dbReference type="GO" id="GO:0008270">
    <property type="term" value="F:zinc ion binding"/>
    <property type="evidence" value="ECO:0007669"/>
    <property type="project" value="UniProtKB-KW"/>
</dbReference>
<evidence type="ECO:0008006" key="11">
    <source>
        <dbReference type="Google" id="ProtNLM"/>
    </source>
</evidence>
<keyword evidence="3" id="KW-0862">Zinc</keyword>
<dbReference type="Pfam" id="PF14599">
    <property type="entry name" value="zinc_ribbon_6"/>
    <property type="match status" value="1"/>
</dbReference>
<evidence type="ECO:0000259" key="8">
    <source>
        <dbReference type="PROSITE" id="PS51270"/>
    </source>
</evidence>
<dbReference type="AlphaFoldDB" id="A0AAD4CJM7"/>
<name>A0AAD4CJM7_ASPNN</name>
<dbReference type="Pfam" id="PF05495">
    <property type="entry name" value="zf-CHY"/>
    <property type="match status" value="1"/>
</dbReference>
<feature type="region of interest" description="Disordered" evidence="5">
    <location>
        <begin position="133"/>
        <end position="155"/>
    </location>
</feature>
<evidence type="ECO:0000256" key="2">
    <source>
        <dbReference type="ARBA" id="ARBA00022771"/>
    </source>
</evidence>
<keyword evidence="10" id="KW-1185">Reference proteome</keyword>
<reference evidence="9" key="2">
    <citation type="submission" date="2020-02" db="EMBL/GenBank/DDBJ databases">
        <authorList>
            <person name="Gilchrist C.L.M."/>
            <person name="Chooi Y.-H."/>
        </authorList>
    </citation>
    <scope>NUCLEOTIDE SEQUENCE</scope>
    <source>
        <strain evidence="9">MST-FP2251</strain>
    </source>
</reference>
<dbReference type="InterPro" id="IPR008913">
    <property type="entry name" value="Znf_CHY"/>
</dbReference>
<evidence type="ECO:0000256" key="1">
    <source>
        <dbReference type="ARBA" id="ARBA00022723"/>
    </source>
</evidence>
<dbReference type="InterPro" id="IPR039512">
    <property type="entry name" value="RCHY1_zinc-ribbon"/>
</dbReference>
<dbReference type="PROSITE" id="PS50089">
    <property type="entry name" value="ZF_RING_2"/>
    <property type="match status" value="1"/>
</dbReference>
<dbReference type="GO" id="GO:0005634">
    <property type="term" value="C:nucleus"/>
    <property type="evidence" value="ECO:0007669"/>
    <property type="project" value="TreeGrafter"/>
</dbReference>
<dbReference type="InterPro" id="IPR017921">
    <property type="entry name" value="Znf_CTCHY"/>
</dbReference>
<feature type="region of interest" description="Disordered" evidence="5">
    <location>
        <begin position="240"/>
        <end position="266"/>
    </location>
</feature>
<dbReference type="SUPFAM" id="SSF161245">
    <property type="entry name" value="Zinc hairpin stack"/>
    <property type="match status" value="1"/>
</dbReference>
<dbReference type="PROSITE" id="PS51270">
    <property type="entry name" value="ZF_CTCHY"/>
    <property type="match status" value="1"/>
</dbReference>
<dbReference type="InterPro" id="IPR037275">
    <property type="entry name" value="Znf_CTCHY_sf"/>
</dbReference>
<dbReference type="SUPFAM" id="SSF57850">
    <property type="entry name" value="RING/U-box"/>
    <property type="match status" value="1"/>
</dbReference>
<evidence type="ECO:0000256" key="3">
    <source>
        <dbReference type="ARBA" id="ARBA00022833"/>
    </source>
</evidence>
<dbReference type="CDD" id="cd16464">
    <property type="entry name" value="RING-H2_Pirh2-like"/>
    <property type="match status" value="1"/>
</dbReference>
<evidence type="ECO:0000256" key="5">
    <source>
        <dbReference type="SAM" id="MobiDB-lite"/>
    </source>
</evidence>